<feature type="compositionally biased region" description="Pro residues" evidence="1">
    <location>
        <begin position="127"/>
        <end position="138"/>
    </location>
</feature>
<proteinExistence type="predicted"/>
<feature type="compositionally biased region" description="Polar residues" evidence="1">
    <location>
        <begin position="359"/>
        <end position="368"/>
    </location>
</feature>
<feature type="region of interest" description="Disordered" evidence="1">
    <location>
        <begin position="466"/>
        <end position="552"/>
    </location>
</feature>
<feature type="compositionally biased region" description="Pro residues" evidence="1">
    <location>
        <begin position="106"/>
        <end position="120"/>
    </location>
</feature>
<dbReference type="EMBL" id="BMAT01011344">
    <property type="protein sequence ID" value="GFR70916.1"/>
    <property type="molecule type" value="Genomic_DNA"/>
</dbReference>
<feature type="non-terminal residue" evidence="2">
    <location>
        <position position="552"/>
    </location>
</feature>
<name>A0AAV4FDF7_9GAST</name>
<feature type="compositionally biased region" description="Basic residues" evidence="1">
    <location>
        <begin position="244"/>
        <end position="254"/>
    </location>
</feature>
<evidence type="ECO:0000256" key="1">
    <source>
        <dbReference type="SAM" id="MobiDB-lite"/>
    </source>
</evidence>
<organism evidence="2 3">
    <name type="scientific">Elysia marginata</name>
    <dbReference type="NCBI Taxonomy" id="1093978"/>
    <lineage>
        <taxon>Eukaryota</taxon>
        <taxon>Metazoa</taxon>
        <taxon>Spiralia</taxon>
        <taxon>Lophotrochozoa</taxon>
        <taxon>Mollusca</taxon>
        <taxon>Gastropoda</taxon>
        <taxon>Heterobranchia</taxon>
        <taxon>Euthyneura</taxon>
        <taxon>Panpulmonata</taxon>
        <taxon>Sacoglossa</taxon>
        <taxon>Placobranchoidea</taxon>
        <taxon>Plakobranchidae</taxon>
        <taxon>Elysia</taxon>
    </lineage>
</organism>
<accession>A0AAV4FDF7</accession>
<feature type="compositionally biased region" description="Polar residues" evidence="1">
    <location>
        <begin position="335"/>
        <end position="349"/>
    </location>
</feature>
<comment type="caution">
    <text evidence="2">The sequence shown here is derived from an EMBL/GenBank/DDBJ whole genome shotgun (WGS) entry which is preliminary data.</text>
</comment>
<feature type="compositionally biased region" description="Polar residues" evidence="1">
    <location>
        <begin position="276"/>
        <end position="285"/>
    </location>
</feature>
<evidence type="ECO:0000313" key="2">
    <source>
        <dbReference type="EMBL" id="GFR70916.1"/>
    </source>
</evidence>
<feature type="compositionally biased region" description="Basic residues" evidence="1">
    <location>
        <begin position="369"/>
        <end position="378"/>
    </location>
</feature>
<dbReference type="Proteomes" id="UP000762676">
    <property type="component" value="Unassembled WGS sequence"/>
</dbReference>
<feature type="compositionally biased region" description="Basic and acidic residues" evidence="1">
    <location>
        <begin position="527"/>
        <end position="541"/>
    </location>
</feature>
<gene>
    <name evidence="2" type="ORF">ElyMa_005665200</name>
</gene>
<feature type="compositionally biased region" description="Polar residues" evidence="1">
    <location>
        <begin position="157"/>
        <end position="203"/>
    </location>
</feature>
<feature type="compositionally biased region" description="Pro residues" evidence="1">
    <location>
        <begin position="76"/>
        <end position="88"/>
    </location>
</feature>
<protein>
    <submittedName>
        <fullName evidence="2">Selenocysteine insertion sequence-binding protein 2</fullName>
    </submittedName>
</protein>
<feature type="region of interest" description="Disordered" evidence="1">
    <location>
        <begin position="333"/>
        <end position="380"/>
    </location>
</feature>
<feature type="region of interest" description="Disordered" evidence="1">
    <location>
        <begin position="1"/>
        <end position="313"/>
    </location>
</feature>
<keyword evidence="3" id="KW-1185">Reference proteome</keyword>
<sequence length="552" mass="57853">MKRPGSAFSLSNPPGYSMMYPPATVLPGTSQALAFPGPASVSSPSQIPLSVPPPSVNNQQQPVAGGRPSLHIAFSGPPPPFATPPPPLNTTQSALSMSALHSFPGIPVPPLYHLPPPPLYQPGVRPGYPPPPIPPNLCPPSQQQRVSAPVSRPPHVHTSQGPAESSLDQSVSRAGTTIQPQEPAGQSNISVKNSQTSPGQATRPSHAAATNCKSSPTTVSPLNPRGDGSLGTPETEVRDNEDKKRRRRRRRRGRAQAPGGSDITLRDGSPGLEHAISSSNVSESTLHFEDVDEFPDLVGGGRGYLPGDECGGADRATLSGTSLSYSDVIKATWSKAGSQSRTQSLTGSCVSGDDEDNTSNHTGTSNLSKRARKRRRRREQANKAAEVELAEISLEQQWLQQVGLRKSPTNAPPRGGGGLITNPAAVGEAKGQTVKAGAAAAGGKKFHQPIAFDIAAMIDAIQKKPAPQPVQASGARSAVGGASGRSARKDVKEGIGNLLDSTAPPQKRGKEREVPRAKKPSPLKKVILKEREQRKRLRLLDGDPDSASSIAG</sequence>
<reference evidence="2 3" key="1">
    <citation type="journal article" date="2021" name="Elife">
        <title>Chloroplast acquisition without the gene transfer in kleptoplastic sea slugs, Plakobranchus ocellatus.</title>
        <authorList>
            <person name="Maeda T."/>
            <person name="Takahashi S."/>
            <person name="Yoshida T."/>
            <person name="Shimamura S."/>
            <person name="Takaki Y."/>
            <person name="Nagai Y."/>
            <person name="Toyoda A."/>
            <person name="Suzuki Y."/>
            <person name="Arimoto A."/>
            <person name="Ishii H."/>
            <person name="Satoh N."/>
            <person name="Nishiyama T."/>
            <person name="Hasebe M."/>
            <person name="Maruyama T."/>
            <person name="Minagawa J."/>
            <person name="Obokata J."/>
            <person name="Shigenobu S."/>
        </authorList>
    </citation>
    <scope>NUCLEOTIDE SEQUENCE [LARGE SCALE GENOMIC DNA]</scope>
</reference>
<evidence type="ECO:0000313" key="3">
    <source>
        <dbReference type="Proteomes" id="UP000762676"/>
    </source>
</evidence>
<dbReference type="AlphaFoldDB" id="A0AAV4FDF7"/>
<feature type="compositionally biased region" description="Polar residues" evidence="1">
    <location>
        <begin position="211"/>
        <end position="221"/>
    </location>
</feature>